<dbReference type="PROSITE" id="PS50977">
    <property type="entry name" value="HTH_TETR_2"/>
    <property type="match status" value="1"/>
</dbReference>
<evidence type="ECO:0000313" key="7">
    <source>
        <dbReference type="Proteomes" id="UP001556220"/>
    </source>
</evidence>
<dbReference type="Proteomes" id="UP001556220">
    <property type="component" value="Unassembled WGS sequence"/>
</dbReference>
<dbReference type="InterPro" id="IPR036271">
    <property type="entry name" value="Tet_transcr_reg_TetR-rel_C_sf"/>
</dbReference>
<dbReference type="InterPro" id="IPR009057">
    <property type="entry name" value="Homeodomain-like_sf"/>
</dbReference>
<evidence type="ECO:0000256" key="2">
    <source>
        <dbReference type="ARBA" id="ARBA00023125"/>
    </source>
</evidence>
<dbReference type="PANTHER" id="PTHR47506:SF7">
    <property type="entry name" value="TRANSCRIPTIONAL REGULATORY PROTEIN"/>
    <property type="match status" value="1"/>
</dbReference>
<comment type="caution">
    <text evidence="6">The sequence shown here is derived from an EMBL/GenBank/DDBJ whole genome shotgun (WGS) entry which is preliminary data.</text>
</comment>
<dbReference type="SUPFAM" id="SSF46689">
    <property type="entry name" value="Homeodomain-like"/>
    <property type="match status" value="1"/>
</dbReference>
<dbReference type="EMBL" id="JBFOHK010000004">
    <property type="protein sequence ID" value="MEW9573180.1"/>
    <property type="molecule type" value="Genomic_DNA"/>
</dbReference>
<keyword evidence="3" id="KW-0804">Transcription</keyword>
<dbReference type="InterPro" id="IPR023772">
    <property type="entry name" value="DNA-bd_HTH_TetR-type_CS"/>
</dbReference>
<name>A0ABV3QH92_9GAMM</name>
<accession>A0ABV3QH92</accession>
<dbReference type="RefSeq" id="WP_367855234.1">
    <property type="nucleotide sequence ID" value="NZ_JBFOHK010000004.1"/>
</dbReference>
<dbReference type="SUPFAM" id="SSF48498">
    <property type="entry name" value="Tetracyclin repressor-like, C-terminal domain"/>
    <property type="match status" value="1"/>
</dbReference>
<dbReference type="Gene3D" id="1.10.357.10">
    <property type="entry name" value="Tetracycline Repressor, domain 2"/>
    <property type="match status" value="1"/>
</dbReference>
<keyword evidence="2 4" id="KW-0238">DNA-binding</keyword>
<evidence type="ECO:0000256" key="3">
    <source>
        <dbReference type="ARBA" id="ARBA00023163"/>
    </source>
</evidence>
<keyword evidence="1" id="KW-0805">Transcription regulation</keyword>
<evidence type="ECO:0000259" key="5">
    <source>
        <dbReference type="PROSITE" id="PS50977"/>
    </source>
</evidence>
<evidence type="ECO:0000256" key="4">
    <source>
        <dbReference type="PROSITE-ProRule" id="PRU00335"/>
    </source>
</evidence>
<sequence>MPYSAEHKQRTRERIVECARVLFNRKGFTEVSIDEIMASARLTRGGFYNHFRTKEELFVEAVAAYQDFNPVDRWPQLDFDPGRRGAAFARQMVDVYLSREHLDDIDGHCPMIALPSDVARASPGVKHAYRGLLERMAGMLAQSAGAPAGTQTARRRGLALAALCVGGMVLARTIEDDTFREEIRAATRTMAHELID</sequence>
<dbReference type="Pfam" id="PF00440">
    <property type="entry name" value="TetR_N"/>
    <property type="match status" value="1"/>
</dbReference>
<dbReference type="Gene3D" id="1.10.10.60">
    <property type="entry name" value="Homeodomain-like"/>
    <property type="match status" value="1"/>
</dbReference>
<feature type="DNA-binding region" description="H-T-H motif" evidence="4">
    <location>
        <begin position="32"/>
        <end position="51"/>
    </location>
</feature>
<dbReference type="PRINTS" id="PR00455">
    <property type="entry name" value="HTHTETR"/>
</dbReference>
<proteinExistence type="predicted"/>
<evidence type="ECO:0000256" key="1">
    <source>
        <dbReference type="ARBA" id="ARBA00023015"/>
    </source>
</evidence>
<keyword evidence="7" id="KW-1185">Reference proteome</keyword>
<dbReference type="InterPro" id="IPR001647">
    <property type="entry name" value="HTH_TetR"/>
</dbReference>
<gene>
    <name evidence="6" type="ORF">ABQJ54_15595</name>
</gene>
<reference evidence="6 7" key="1">
    <citation type="submission" date="2024-06" db="EMBL/GenBank/DDBJ databases">
        <authorList>
            <person name="Woo H."/>
        </authorList>
    </citation>
    <scope>NUCLEOTIDE SEQUENCE [LARGE SCALE GENOMIC DNA]</scope>
    <source>
        <strain evidence="6 7">Si-c</strain>
    </source>
</reference>
<evidence type="ECO:0000313" key="6">
    <source>
        <dbReference type="EMBL" id="MEW9573180.1"/>
    </source>
</evidence>
<dbReference type="PROSITE" id="PS01081">
    <property type="entry name" value="HTH_TETR_1"/>
    <property type="match status" value="1"/>
</dbReference>
<protein>
    <submittedName>
        <fullName evidence="6">TetR/AcrR family transcriptional regulator</fullName>
    </submittedName>
</protein>
<dbReference type="PANTHER" id="PTHR47506">
    <property type="entry name" value="TRANSCRIPTIONAL REGULATORY PROTEIN"/>
    <property type="match status" value="1"/>
</dbReference>
<feature type="domain" description="HTH tetR-type" evidence="5">
    <location>
        <begin position="9"/>
        <end position="69"/>
    </location>
</feature>
<organism evidence="6 7">
    <name type="scientific">Rhodanobacter lycopersici</name>
    <dbReference type="NCBI Taxonomy" id="3162487"/>
    <lineage>
        <taxon>Bacteria</taxon>
        <taxon>Pseudomonadati</taxon>
        <taxon>Pseudomonadota</taxon>
        <taxon>Gammaproteobacteria</taxon>
        <taxon>Lysobacterales</taxon>
        <taxon>Rhodanobacteraceae</taxon>
        <taxon>Rhodanobacter</taxon>
    </lineage>
</organism>